<dbReference type="InterPro" id="IPR018490">
    <property type="entry name" value="cNMP-bd_dom_sf"/>
</dbReference>
<proteinExistence type="predicted"/>
<dbReference type="Gene3D" id="1.10.10.10">
    <property type="entry name" value="Winged helix-like DNA-binding domain superfamily/Winged helix DNA-binding domain"/>
    <property type="match status" value="1"/>
</dbReference>
<dbReference type="SUPFAM" id="SSF46785">
    <property type="entry name" value="Winged helix' DNA-binding domain"/>
    <property type="match status" value="1"/>
</dbReference>
<dbReference type="SMART" id="SM00419">
    <property type="entry name" value="HTH_CRP"/>
    <property type="match status" value="1"/>
</dbReference>
<dbReference type="InterPro" id="IPR036390">
    <property type="entry name" value="WH_DNA-bd_sf"/>
</dbReference>
<sequence length="237" mass="26483">MQTTTQNSPLNCRNKVQHTGDFFKNWSNTALEDWAAMEHPHSYAANHTLFAEKEEGRGLYVVLDGEIRLSINSSEGRRLSLRIARKGDVLGLSSMLSGAPYDVTAETLYPAKVALIGRREFMGFLSRHPEIYMNVTEELSRNVSMACHQLRTVGLSASAPEKLARLLLEWSENDLSTSSCGRVRFSLTHEEIGEFIGASRETVTRTLSTFKHRRLVSFRGSMLEIPNRTALASYAGA</sequence>
<dbReference type="SUPFAM" id="SSF51206">
    <property type="entry name" value="cAMP-binding domain-like"/>
    <property type="match status" value="1"/>
</dbReference>
<name>A0A9J7BLN2_9BACT</name>
<dbReference type="InterPro" id="IPR050397">
    <property type="entry name" value="Env_Response_Regulators"/>
</dbReference>
<dbReference type="AlphaFoldDB" id="A0A9J7BLN2"/>
<gene>
    <name evidence="6" type="ORF">MOP44_24235</name>
</gene>
<evidence type="ECO:0000256" key="3">
    <source>
        <dbReference type="ARBA" id="ARBA00023163"/>
    </source>
</evidence>
<dbReference type="KEGG" id="orp:MOP44_24235"/>
<evidence type="ECO:0000313" key="6">
    <source>
        <dbReference type="EMBL" id="UWZ83664.1"/>
    </source>
</evidence>
<keyword evidence="2" id="KW-0238">DNA-binding</keyword>
<dbReference type="GO" id="GO:0003677">
    <property type="term" value="F:DNA binding"/>
    <property type="evidence" value="ECO:0007669"/>
    <property type="project" value="UniProtKB-KW"/>
</dbReference>
<dbReference type="CDD" id="cd00092">
    <property type="entry name" value="HTH_CRP"/>
    <property type="match status" value="1"/>
</dbReference>
<dbReference type="Proteomes" id="UP001059380">
    <property type="component" value="Chromosome"/>
</dbReference>
<evidence type="ECO:0000259" key="4">
    <source>
        <dbReference type="PROSITE" id="PS50042"/>
    </source>
</evidence>
<reference evidence="6" key="1">
    <citation type="submission" date="2021-04" db="EMBL/GenBank/DDBJ databases">
        <title>Phylogenetic analysis of Acidobacteriaceae.</title>
        <authorList>
            <person name="Qiu L."/>
            <person name="Zhang Q."/>
        </authorList>
    </citation>
    <scope>NUCLEOTIDE SEQUENCE</scope>
    <source>
        <strain evidence="6">DSM 25168</strain>
    </source>
</reference>
<dbReference type="PRINTS" id="PR00034">
    <property type="entry name" value="HTHCRP"/>
</dbReference>
<feature type="domain" description="HTH crp-type" evidence="5">
    <location>
        <begin position="157"/>
        <end position="229"/>
    </location>
</feature>
<feature type="domain" description="Cyclic nucleotide-binding" evidence="4">
    <location>
        <begin position="22"/>
        <end position="142"/>
    </location>
</feature>
<dbReference type="RefSeq" id="WP_260793005.1">
    <property type="nucleotide sequence ID" value="NZ_CP093313.1"/>
</dbReference>
<evidence type="ECO:0000259" key="5">
    <source>
        <dbReference type="PROSITE" id="PS51063"/>
    </source>
</evidence>
<dbReference type="InterPro" id="IPR012318">
    <property type="entry name" value="HTH_CRP"/>
</dbReference>
<dbReference type="CDD" id="cd00038">
    <property type="entry name" value="CAP_ED"/>
    <property type="match status" value="1"/>
</dbReference>
<dbReference type="Pfam" id="PF00027">
    <property type="entry name" value="cNMP_binding"/>
    <property type="match status" value="1"/>
</dbReference>
<evidence type="ECO:0000313" key="7">
    <source>
        <dbReference type="Proteomes" id="UP001059380"/>
    </source>
</evidence>
<evidence type="ECO:0000256" key="2">
    <source>
        <dbReference type="ARBA" id="ARBA00023125"/>
    </source>
</evidence>
<dbReference type="GO" id="GO:0005829">
    <property type="term" value="C:cytosol"/>
    <property type="evidence" value="ECO:0007669"/>
    <property type="project" value="TreeGrafter"/>
</dbReference>
<dbReference type="EMBL" id="CP093313">
    <property type="protein sequence ID" value="UWZ83664.1"/>
    <property type="molecule type" value="Genomic_DNA"/>
</dbReference>
<dbReference type="SMART" id="SM00100">
    <property type="entry name" value="cNMP"/>
    <property type="match status" value="1"/>
</dbReference>
<dbReference type="PROSITE" id="PS50042">
    <property type="entry name" value="CNMP_BINDING_3"/>
    <property type="match status" value="1"/>
</dbReference>
<dbReference type="PANTHER" id="PTHR24567:SF74">
    <property type="entry name" value="HTH-TYPE TRANSCRIPTIONAL REGULATOR ARCR"/>
    <property type="match status" value="1"/>
</dbReference>
<dbReference type="PANTHER" id="PTHR24567">
    <property type="entry name" value="CRP FAMILY TRANSCRIPTIONAL REGULATORY PROTEIN"/>
    <property type="match status" value="1"/>
</dbReference>
<keyword evidence="3" id="KW-0804">Transcription</keyword>
<dbReference type="GO" id="GO:0003700">
    <property type="term" value="F:DNA-binding transcription factor activity"/>
    <property type="evidence" value="ECO:0007669"/>
    <property type="project" value="InterPro"/>
</dbReference>
<dbReference type="InterPro" id="IPR000595">
    <property type="entry name" value="cNMP-bd_dom"/>
</dbReference>
<accession>A0A9J7BLN2</accession>
<dbReference type="PROSITE" id="PS51063">
    <property type="entry name" value="HTH_CRP_2"/>
    <property type="match status" value="1"/>
</dbReference>
<dbReference type="PROSITE" id="PS00042">
    <property type="entry name" value="HTH_CRP_1"/>
    <property type="match status" value="1"/>
</dbReference>
<evidence type="ECO:0000256" key="1">
    <source>
        <dbReference type="ARBA" id="ARBA00023015"/>
    </source>
</evidence>
<dbReference type="InterPro" id="IPR018335">
    <property type="entry name" value="Tscrpt_reg_HTH_Crp-type_CS"/>
</dbReference>
<organism evidence="6 7">
    <name type="scientific">Occallatibacter riparius</name>
    <dbReference type="NCBI Taxonomy" id="1002689"/>
    <lineage>
        <taxon>Bacteria</taxon>
        <taxon>Pseudomonadati</taxon>
        <taxon>Acidobacteriota</taxon>
        <taxon>Terriglobia</taxon>
        <taxon>Terriglobales</taxon>
        <taxon>Acidobacteriaceae</taxon>
        <taxon>Occallatibacter</taxon>
    </lineage>
</organism>
<protein>
    <submittedName>
        <fullName evidence="6">Crp/Fnr family transcriptional regulator</fullName>
    </submittedName>
</protein>
<dbReference type="Gene3D" id="2.60.120.10">
    <property type="entry name" value="Jelly Rolls"/>
    <property type="match status" value="1"/>
</dbReference>
<dbReference type="InterPro" id="IPR014710">
    <property type="entry name" value="RmlC-like_jellyroll"/>
</dbReference>
<dbReference type="Pfam" id="PF13545">
    <property type="entry name" value="HTH_Crp_2"/>
    <property type="match status" value="1"/>
</dbReference>
<keyword evidence="7" id="KW-1185">Reference proteome</keyword>
<dbReference type="InterPro" id="IPR036388">
    <property type="entry name" value="WH-like_DNA-bd_sf"/>
</dbReference>
<keyword evidence="1" id="KW-0805">Transcription regulation</keyword>